<comment type="caution">
    <text evidence="3">The sequence shown here is derived from an EMBL/GenBank/DDBJ whole genome shotgun (WGS) entry which is preliminary data.</text>
</comment>
<feature type="chain" id="PRO_5040818036" evidence="1">
    <location>
        <begin position="22"/>
        <end position="155"/>
    </location>
</feature>
<evidence type="ECO:0000313" key="4">
    <source>
        <dbReference type="Proteomes" id="UP001139353"/>
    </source>
</evidence>
<keyword evidence="1" id="KW-0732">Signal</keyword>
<dbReference type="InterPro" id="IPR032710">
    <property type="entry name" value="NTF2-like_dom_sf"/>
</dbReference>
<organism evidence="3 4">
    <name type="scientific">Scleromatobacter humisilvae</name>
    <dbReference type="NCBI Taxonomy" id="2897159"/>
    <lineage>
        <taxon>Bacteria</taxon>
        <taxon>Pseudomonadati</taxon>
        <taxon>Pseudomonadota</taxon>
        <taxon>Betaproteobacteria</taxon>
        <taxon>Burkholderiales</taxon>
        <taxon>Sphaerotilaceae</taxon>
        <taxon>Scleromatobacter</taxon>
    </lineage>
</organism>
<reference evidence="3" key="1">
    <citation type="submission" date="2021-11" db="EMBL/GenBank/DDBJ databases">
        <title>BS-T2-15 a new species belonging to the Comamonadaceae family isolated from the soil of a French oak forest.</title>
        <authorList>
            <person name="Mieszkin S."/>
            <person name="Alain K."/>
        </authorList>
    </citation>
    <scope>NUCLEOTIDE SEQUENCE</scope>
    <source>
        <strain evidence="3">BS-T2-15</strain>
    </source>
</reference>
<dbReference type="Pfam" id="PF14534">
    <property type="entry name" value="DUF4440"/>
    <property type="match status" value="1"/>
</dbReference>
<gene>
    <name evidence="3" type="ORF">LPC04_13245</name>
</gene>
<dbReference type="Proteomes" id="UP001139353">
    <property type="component" value="Unassembled WGS sequence"/>
</dbReference>
<accession>A0A9X2BZH0</accession>
<dbReference type="EMBL" id="JAJLJH010000003">
    <property type="protein sequence ID" value="MCK9686673.1"/>
    <property type="molecule type" value="Genomic_DNA"/>
</dbReference>
<evidence type="ECO:0000256" key="1">
    <source>
        <dbReference type="SAM" id="SignalP"/>
    </source>
</evidence>
<dbReference type="Gene3D" id="3.10.450.50">
    <property type="match status" value="1"/>
</dbReference>
<feature type="signal peptide" evidence="1">
    <location>
        <begin position="1"/>
        <end position="21"/>
    </location>
</feature>
<keyword evidence="4" id="KW-1185">Reference proteome</keyword>
<name>A0A9X2BZH0_9BURK</name>
<dbReference type="RefSeq" id="WP_275682716.1">
    <property type="nucleotide sequence ID" value="NZ_JAJLJH010000003.1"/>
</dbReference>
<dbReference type="AlphaFoldDB" id="A0A9X2BZH0"/>
<evidence type="ECO:0000313" key="3">
    <source>
        <dbReference type="EMBL" id="MCK9686673.1"/>
    </source>
</evidence>
<dbReference type="InterPro" id="IPR027843">
    <property type="entry name" value="DUF4440"/>
</dbReference>
<evidence type="ECO:0000259" key="2">
    <source>
        <dbReference type="Pfam" id="PF14534"/>
    </source>
</evidence>
<proteinExistence type="predicted"/>
<feature type="domain" description="DUF4440" evidence="2">
    <location>
        <begin position="38"/>
        <end position="143"/>
    </location>
</feature>
<sequence length="155" mass="16390">MRAACLLPAVVLALVATSPLAAETSAAPMLSASDQAAIRDLEARSWVAWKSHDSAFFEQFLSDDHVEIHGDGVAGKAAVVDGVRSPACVVRSYALGPLTLVAVSANAVLVTYRAEQDTTCGTQKVPSPVWASSLYAKRGGRWVNVLYQHTPSARP</sequence>
<dbReference type="SUPFAM" id="SSF54427">
    <property type="entry name" value="NTF2-like"/>
    <property type="match status" value="1"/>
</dbReference>
<protein>
    <submittedName>
        <fullName evidence="3">Nuclear transport factor 2 family protein</fullName>
    </submittedName>
</protein>